<dbReference type="SUPFAM" id="SSF51905">
    <property type="entry name" value="FAD/NAD(P)-binding domain"/>
    <property type="match status" value="1"/>
</dbReference>
<gene>
    <name evidence="2" type="ORF">ABT272_41400</name>
</gene>
<dbReference type="EMBL" id="JBEPAZ010000083">
    <property type="protein sequence ID" value="MER6434096.1"/>
    <property type="molecule type" value="Genomic_DNA"/>
</dbReference>
<keyword evidence="3" id="KW-1185">Reference proteome</keyword>
<dbReference type="RefSeq" id="WP_352065995.1">
    <property type="nucleotide sequence ID" value="NZ_JBEPAZ010000083.1"/>
</dbReference>
<organism evidence="2 3">
    <name type="scientific">Streptomyces sp. 900105245</name>
    <dbReference type="NCBI Taxonomy" id="3154379"/>
    <lineage>
        <taxon>Bacteria</taxon>
        <taxon>Bacillati</taxon>
        <taxon>Actinomycetota</taxon>
        <taxon>Actinomycetes</taxon>
        <taxon>Kitasatosporales</taxon>
        <taxon>Streptomycetaceae</taxon>
        <taxon>Streptomyces</taxon>
    </lineage>
</organism>
<dbReference type="Proteomes" id="UP001470023">
    <property type="component" value="Unassembled WGS sequence"/>
</dbReference>
<dbReference type="GO" id="GO:0004497">
    <property type="term" value="F:monooxygenase activity"/>
    <property type="evidence" value="ECO:0007669"/>
    <property type="project" value="UniProtKB-KW"/>
</dbReference>
<comment type="caution">
    <text evidence="2">The sequence shown here is derived from an EMBL/GenBank/DDBJ whole genome shotgun (WGS) entry which is preliminary data.</text>
</comment>
<keyword evidence="2" id="KW-0560">Oxidoreductase</keyword>
<dbReference type="Pfam" id="PF01494">
    <property type="entry name" value="FAD_binding_3"/>
    <property type="match status" value="1"/>
</dbReference>
<dbReference type="PANTHER" id="PTHR43422:SF3">
    <property type="entry name" value="THIAMINE THIAZOLE SYNTHASE"/>
    <property type="match status" value="1"/>
</dbReference>
<accession>A0ABV1UKL4</accession>
<feature type="domain" description="FAD-binding" evidence="1">
    <location>
        <begin position="8"/>
        <end position="339"/>
    </location>
</feature>
<dbReference type="Gene3D" id="3.50.50.60">
    <property type="entry name" value="FAD/NAD(P)-binding domain"/>
    <property type="match status" value="1"/>
</dbReference>
<name>A0ABV1UKL4_9ACTN</name>
<dbReference type="PANTHER" id="PTHR43422">
    <property type="entry name" value="THIAMINE THIAZOLE SYNTHASE"/>
    <property type="match status" value="1"/>
</dbReference>
<reference evidence="2 3" key="1">
    <citation type="submission" date="2024-06" db="EMBL/GenBank/DDBJ databases">
        <title>The Natural Products Discovery Center: Release of the First 8490 Sequenced Strains for Exploring Actinobacteria Biosynthetic Diversity.</title>
        <authorList>
            <person name="Kalkreuter E."/>
            <person name="Kautsar S.A."/>
            <person name="Yang D."/>
            <person name="Bader C.D."/>
            <person name="Teijaro C.N."/>
            <person name="Fluegel L."/>
            <person name="Davis C.M."/>
            <person name="Simpson J.R."/>
            <person name="Lauterbach L."/>
            <person name="Steele A.D."/>
            <person name="Gui C."/>
            <person name="Meng S."/>
            <person name="Li G."/>
            <person name="Viehrig K."/>
            <person name="Ye F."/>
            <person name="Su P."/>
            <person name="Kiefer A.F."/>
            <person name="Nichols A."/>
            <person name="Cepeda A.J."/>
            <person name="Yan W."/>
            <person name="Fan B."/>
            <person name="Jiang Y."/>
            <person name="Adhikari A."/>
            <person name="Zheng C.-J."/>
            <person name="Schuster L."/>
            <person name="Cowan T.M."/>
            <person name="Smanski M.J."/>
            <person name="Chevrette M.G."/>
            <person name="De Carvalho L.P.S."/>
            <person name="Shen B."/>
        </authorList>
    </citation>
    <scope>NUCLEOTIDE SEQUENCE [LARGE SCALE GENOMIC DNA]</scope>
    <source>
        <strain evidence="2 3">NPDC001166</strain>
    </source>
</reference>
<proteinExistence type="predicted"/>
<evidence type="ECO:0000313" key="2">
    <source>
        <dbReference type="EMBL" id="MER6434096.1"/>
    </source>
</evidence>
<evidence type="ECO:0000313" key="3">
    <source>
        <dbReference type="Proteomes" id="UP001470023"/>
    </source>
</evidence>
<sequence length="455" mass="49793">MNDSRRHAIVLGAGMAGLLAARVLTGHFQRVTVVERDHLPSDPVFRAGVPQSRHVHALWSRGIAIVESLFPGIEEQLRAAGAPVLSVPADMLWLTPTGWRRRFPSTRMLTCSRELLEWSVRDRLARAKGVEVLSGHEGVGLITDSTGLRITGVEIRQRGQKDSSSQLLADLVIDANGRSSRTVDWLRALGCPTVPQDHVDPFLGYASRSFAIPSTFSADWKAVFLQGAPQENARSGVLFPQEGGRWIVSLFGRGNDLPPTDEDGFLNFAASLRSPVLHEAIEKAEPLTPVTSYRHTVNRRLRYEQLRGLPRRLVVLGDAACAFNPIYGHGMSVAAISAAAMDSALRTDESLDEVTHRLQKQIAKEASGAWLIATGEDSRYHTTQGPRVNIPAKIVNRYLGRVASASNVDEQVCSALMDVMVLNAPPTSLFRPTVMLRSAANRSVPSSAYPYSEEQ</sequence>
<protein>
    <submittedName>
        <fullName evidence="2">FAD-dependent monooxygenase</fullName>
    </submittedName>
</protein>
<dbReference type="InterPro" id="IPR036188">
    <property type="entry name" value="FAD/NAD-bd_sf"/>
</dbReference>
<evidence type="ECO:0000259" key="1">
    <source>
        <dbReference type="Pfam" id="PF01494"/>
    </source>
</evidence>
<dbReference type="InterPro" id="IPR002938">
    <property type="entry name" value="FAD-bd"/>
</dbReference>
<keyword evidence="2" id="KW-0503">Monooxygenase</keyword>